<accession>A0A7J8UR43</accession>
<proteinExistence type="predicted"/>
<dbReference type="EMBL" id="JABFAB010000007">
    <property type="protein sequence ID" value="MBA0652967.1"/>
    <property type="molecule type" value="Genomic_DNA"/>
</dbReference>
<name>A0A7J8UR43_9ROSI</name>
<organism evidence="1 2">
    <name type="scientific">Gossypium klotzschianum</name>
    <dbReference type="NCBI Taxonomy" id="34286"/>
    <lineage>
        <taxon>Eukaryota</taxon>
        <taxon>Viridiplantae</taxon>
        <taxon>Streptophyta</taxon>
        <taxon>Embryophyta</taxon>
        <taxon>Tracheophyta</taxon>
        <taxon>Spermatophyta</taxon>
        <taxon>Magnoliopsida</taxon>
        <taxon>eudicotyledons</taxon>
        <taxon>Gunneridae</taxon>
        <taxon>Pentapetalae</taxon>
        <taxon>rosids</taxon>
        <taxon>malvids</taxon>
        <taxon>Malvales</taxon>
        <taxon>Malvaceae</taxon>
        <taxon>Malvoideae</taxon>
        <taxon>Gossypium</taxon>
    </lineage>
</organism>
<evidence type="ECO:0000313" key="1">
    <source>
        <dbReference type="EMBL" id="MBA0652967.1"/>
    </source>
</evidence>
<sequence length="49" mass="5718">MCGATPPTKAKNGGFLSLIQSWAQFRFPFLRPRVDHPYTFSVITRYHLY</sequence>
<comment type="caution">
    <text evidence="1">The sequence shown here is derived from an EMBL/GenBank/DDBJ whole genome shotgun (WGS) entry which is preliminary data.</text>
</comment>
<dbReference type="OrthoDB" id="981154at2759"/>
<evidence type="ECO:0000313" key="2">
    <source>
        <dbReference type="Proteomes" id="UP000593573"/>
    </source>
</evidence>
<keyword evidence="2" id="KW-1185">Reference proteome</keyword>
<gene>
    <name evidence="1" type="ORF">Goklo_020180</name>
</gene>
<dbReference type="AlphaFoldDB" id="A0A7J8UR43"/>
<protein>
    <submittedName>
        <fullName evidence="1">Uncharacterized protein</fullName>
    </submittedName>
</protein>
<dbReference type="Proteomes" id="UP000593573">
    <property type="component" value="Unassembled WGS sequence"/>
</dbReference>
<reference evidence="1 2" key="1">
    <citation type="journal article" date="2019" name="Genome Biol. Evol.">
        <title>Insights into the evolution of the New World diploid cottons (Gossypium, subgenus Houzingenia) based on genome sequencing.</title>
        <authorList>
            <person name="Grover C.E."/>
            <person name="Arick M.A. 2nd"/>
            <person name="Thrash A."/>
            <person name="Conover J.L."/>
            <person name="Sanders W.S."/>
            <person name="Peterson D.G."/>
            <person name="Frelichowski J.E."/>
            <person name="Scheffler J.A."/>
            <person name="Scheffler B.E."/>
            <person name="Wendel J.F."/>
        </authorList>
    </citation>
    <scope>NUCLEOTIDE SEQUENCE [LARGE SCALE GENOMIC DNA]</scope>
    <source>
        <strain evidence="1">57</strain>
        <tissue evidence="1">Leaf</tissue>
    </source>
</reference>